<protein>
    <submittedName>
        <fullName evidence="6">Methyltransf_11 domain-containing protein</fullName>
    </submittedName>
</protein>
<dbReference type="Proteomes" id="UP000492821">
    <property type="component" value="Unassembled WGS sequence"/>
</dbReference>
<dbReference type="GO" id="GO:0008757">
    <property type="term" value="F:S-adenosylmethionine-dependent methyltransferase activity"/>
    <property type="evidence" value="ECO:0007669"/>
    <property type="project" value="InterPro"/>
</dbReference>
<proteinExistence type="inferred from homology"/>
<dbReference type="SUPFAM" id="SSF53335">
    <property type="entry name" value="S-adenosyl-L-methionine-dependent methyltransferases"/>
    <property type="match status" value="1"/>
</dbReference>
<evidence type="ECO:0000313" key="5">
    <source>
        <dbReference type="Proteomes" id="UP000492821"/>
    </source>
</evidence>
<feature type="domain" description="Methyltransferase type 11" evidence="4">
    <location>
        <begin position="49"/>
        <end position="156"/>
    </location>
</feature>
<evidence type="ECO:0000256" key="2">
    <source>
        <dbReference type="ARBA" id="ARBA00022603"/>
    </source>
</evidence>
<dbReference type="PANTHER" id="PTHR12176:SF80">
    <property type="entry name" value="EEF1A LYSINE METHYLTRANSFERASE 4"/>
    <property type="match status" value="1"/>
</dbReference>
<evidence type="ECO:0000313" key="6">
    <source>
        <dbReference type="WBParaSite" id="Pan_g9422.t1"/>
    </source>
</evidence>
<keyword evidence="2" id="KW-0489">Methyltransferase</keyword>
<reference evidence="5" key="1">
    <citation type="journal article" date="2013" name="Genetics">
        <title>The draft genome and transcriptome of Panagrellus redivivus are shaped by the harsh demands of a free-living lifestyle.</title>
        <authorList>
            <person name="Srinivasan J."/>
            <person name="Dillman A.R."/>
            <person name="Macchietto M.G."/>
            <person name="Heikkinen L."/>
            <person name="Lakso M."/>
            <person name="Fracchia K.M."/>
            <person name="Antoshechkin I."/>
            <person name="Mortazavi A."/>
            <person name="Wong G."/>
            <person name="Sternberg P.W."/>
        </authorList>
    </citation>
    <scope>NUCLEOTIDE SEQUENCE [LARGE SCALE GENOMIC DNA]</scope>
    <source>
        <strain evidence="5">MT8872</strain>
    </source>
</reference>
<keyword evidence="3" id="KW-0808">Transferase</keyword>
<reference evidence="6" key="2">
    <citation type="submission" date="2020-10" db="UniProtKB">
        <authorList>
            <consortium name="WormBaseParasite"/>
        </authorList>
    </citation>
    <scope>IDENTIFICATION</scope>
</reference>
<name>A0A7E4WAN4_PANRE</name>
<dbReference type="CDD" id="cd02440">
    <property type="entry name" value="AdoMet_MTases"/>
    <property type="match status" value="1"/>
</dbReference>
<dbReference type="Gene3D" id="3.40.50.150">
    <property type="entry name" value="Vaccinia Virus protein VP39"/>
    <property type="match status" value="1"/>
</dbReference>
<comment type="similarity">
    <text evidence="1">Belongs to the methyltransferase superfamily.</text>
</comment>
<keyword evidence="5" id="KW-1185">Reference proteome</keyword>
<dbReference type="InterPro" id="IPR029063">
    <property type="entry name" value="SAM-dependent_MTases_sf"/>
</dbReference>
<dbReference type="GO" id="GO:0032259">
    <property type="term" value="P:methylation"/>
    <property type="evidence" value="ECO:0007669"/>
    <property type="project" value="UniProtKB-KW"/>
</dbReference>
<sequence>MFDRSGNDYTSKTYWDSRFETEETFEWVADFKQFSALLTSELKPTDKILQIGCGNSKLCFELANLGFTQLTNVDFSSVLIDKYAVKYPEMAWICDDMRSLEHIPDDSFDVVIEKATIESLLAKEKSVWTFSDSAQADLRSTLAAIRRVLKPGGIFISISFTPPYFRVNYLVEQEWDVDVSEFGDGFHFYCYKMRKGLKPDLDKLERFLRVNKN</sequence>
<evidence type="ECO:0000256" key="1">
    <source>
        <dbReference type="ARBA" id="ARBA00008361"/>
    </source>
</evidence>
<dbReference type="Pfam" id="PF08241">
    <property type="entry name" value="Methyltransf_11"/>
    <property type="match status" value="1"/>
</dbReference>
<evidence type="ECO:0000259" key="4">
    <source>
        <dbReference type="Pfam" id="PF08241"/>
    </source>
</evidence>
<dbReference type="PANTHER" id="PTHR12176">
    <property type="entry name" value="SAM-DEPENDENT METHYLTRANSFERASE SUPERFAMILY PROTEIN"/>
    <property type="match status" value="1"/>
</dbReference>
<dbReference type="AlphaFoldDB" id="A0A7E4WAN4"/>
<dbReference type="WBParaSite" id="Pan_g9422.t1">
    <property type="protein sequence ID" value="Pan_g9422.t1"/>
    <property type="gene ID" value="Pan_g9422"/>
</dbReference>
<organism evidence="5 6">
    <name type="scientific">Panagrellus redivivus</name>
    <name type="common">Microworm</name>
    <dbReference type="NCBI Taxonomy" id="6233"/>
    <lineage>
        <taxon>Eukaryota</taxon>
        <taxon>Metazoa</taxon>
        <taxon>Ecdysozoa</taxon>
        <taxon>Nematoda</taxon>
        <taxon>Chromadorea</taxon>
        <taxon>Rhabditida</taxon>
        <taxon>Tylenchina</taxon>
        <taxon>Panagrolaimomorpha</taxon>
        <taxon>Panagrolaimoidea</taxon>
        <taxon>Panagrolaimidae</taxon>
        <taxon>Panagrellus</taxon>
    </lineage>
</organism>
<accession>A0A7E4WAN4</accession>
<dbReference type="InterPro" id="IPR013216">
    <property type="entry name" value="Methyltransf_11"/>
</dbReference>
<evidence type="ECO:0000256" key="3">
    <source>
        <dbReference type="ARBA" id="ARBA00022679"/>
    </source>
</evidence>
<dbReference type="InterPro" id="IPR051419">
    <property type="entry name" value="Lys/N-term_MeTrsfase_sf"/>
</dbReference>